<dbReference type="NCBIfam" id="TIGR01925">
    <property type="entry name" value="spIIAB"/>
    <property type="match status" value="1"/>
</dbReference>
<reference evidence="9" key="2">
    <citation type="journal article" date="2021" name="PeerJ">
        <title>Extensive microbial diversity within the chicken gut microbiome revealed by metagenomics and culture.</title>
        <authorList>
            <person name="Gilroy R."/>
            <person name="Ravi A."/>
            <person name="Getino M."/>
            <person name="Pursley I."/>
            <person name="Horton D.L."/>
            <person name="Alikhan N.F."/>
            <person name="Baker D."/>
            <person name="Gharbi K."/>
            <person name="Hall N."/>
            <person name="Watson M."/>
            <person name="Adriaenssens E.M."/>
            <person name="Foster-Nyarko E."/>
            <person name="Jarju S."/>
            <person name="Secka A."/>
            <person name="Antonio M."/>
            <person name="Oren A."/>
            <person name="Chaudhuri R.R."/>
            <person name="La Ragione R."/>
            <person name="Hildebrand F."/>
            <person name="Pallen M.J."/>
        </authorList>
    </citation>
    <scope>NUCLEOTIDE SEQUENCE</scope>
    <source>
        <strain evidence="9">CHK178-757</strain>
    </source>
</reference>
<dbReference type="InterPro" id="IPR003594">
    <property type="entry name" value="HATPase_dom"/>
</dbReference>
<organism evidence="9 10">
    <name type="scientific">Candidatus Scybalocola faecigallinarum</name>
    <dbReference type="NCBI Taxonomy" id="2840941"/>
    <lineage>
        <taxon>Bacteria</taxon>
        <taxon>Bacillati</taxon>
        <taxon>Bacillota</taxon>
        <taxon>Clostridia</taxon>
        <taxon>Lachnospirales</taxon>
        <taxon>Lachnospiraceae</taxon>
        <taxon>Lachnospiraceae incertae sedis</taxon>
        <taxon>Candidatus Scybalocola (ex Gilroy et al. 2021)</taxon>
    </lineage>
</organism>
<gene>
    <name evidence="7" type="primary">spoIIAB</name>
    <name evidence="9" type="ORF">IAB46_04730</name>
</gene>
<reference evidence="9" key="1">
    <citation type="submission" date="2020-10" db="EMBL/GenBank/DDBJ databases">
        <authorList>
            <person name="Gilroy R."/>
        </authorList>
    </citation>
    <scope>NUCLEOTIDE SEQUENCE</scope>
    <source>
        <strain evidence="9">CHK178-757</strain>
    </source>
</reference>
<evidence type="ECO:0000256" key="6">
    <source>
        <dbReference type="ARBA" id="ARBA00022969"/>
    </source>
</evidence>
<dbReference type="PANTHER" id="PTHR35526:SF3">
    <property type="entry name" value="ANTI-SIGMA-F FACTOR RSBW"/>
    <property type="match status" value="1"/>
</dbReference>
<evidence type="ECO:0000256" key="3">
    <source>
        <dbReference type="ARBA" id="ARBA00022741"/>
    </source>
</evidence>
<proteinExistence type="inferred from homology"/>
<keyword evidence="4 7" id="KW-0418">Kinase</keyword>
<keyword evidence="2 7" id="KW-0808">Transferase</keyword>
<dbReference type="SMART" id="SM00387">
    <property type="entry name" value="HATPase_c"/>
    <property type="match status" value="1"/>
</dbReference>
<evidence type="ECO:0000256" key="5">
    <source>
        <dbReference type="ARBA" id="ARBA00022840"/>
    </source>
</evidence>
<keyword evidence="1 7" id="KW-0723">Serine/threonine-protein kinase</keyword>
<comment type="catalytic activity">
    <reaction evidence="7">
        <text>L-threonyl-[protein] + ATP = O-phospho-L-threonyl-[protein] + ADP + H(+)</text>
        <dbReference type="Rhea" id="RHEA:46608"/>
        <dbReference type="Rhea" id="RHEA-COMP:11060"/>
        <dbReference type="Rhea" id="RHEA-COMP:11605"/>
        <dbReference type="ChEBI" id="CHEBI:15378"/>
        <dbReference type="ChEBI" id="CHEBI:30013"/>
        <dbReference type="ChEBI" id="CHEBI:30616"/>
        <dbReference type="ChEBI" id="CHEBI:61977"/>
        <dbReference type="ChEBI" id="CHEBI:456216"/>
        <dbReference type="EC" id="2.7.11.1"/>
    </reaction>
</comment>
<dbReference type="AlphaFoldDB" id="A0A9D1F3K7"/>
<dbReference type="GO" id="GO:0005524">
    <property type="term" value="F:ATP binding"/>
    <property type="evidence" value="ECO:0007669"/>
    <property type="project" value="UniProtKB-KW"/>
</dbReference>
<comment type="caution">
    <text evidence="9">The sequence shown here is derived from an EMBL/GenBank/DDBJ whole genome shotgun (WGS) entry which is preliminary data.</text>
</comment>
<dbReference type="GO" id="GO:0016989">
    <property type="term" value="F:sigma factor antagonist activity"/>
    <property type="evidence" value="ECO:0007669"/>
    <property type="project" value="InterPro"/>
</dbReference>
<accession>A0A9D1F3K7</accession>
<dbReference type="Proteomes" id="UP000823927">
    <property type="component" value="Unassembled WGS sequence"/>
</dbReference>
<dbReference type="GO" id="GO:0042174">
    <property type="term" value="P:negative regulation of sporulation resulting in formation of a cellular spore"/>
    <property type="evidence" value="ECO:0007669"/>
    <property type="project" value="InterPro"/>
</dbReference>
<evidence type="ECO:0000259" key="8">
    <source>
        <dbReference type="SMART" id="SM00387"/>
    </source>
</evidence>
<dbReference type="SUPFAM" id="SSF55874">
    <property type="entry name" value="ATPase domain of HSP90 chaperone/DNA topoisomerase II/histidine kinase"/>
    <property type="match status" value="1"/>
</dbReference>
<keyword evidence="6 7" id="KW-0749">Sporulation</keyword>
<dbReference type="Gene3D" id="3.30.565.10">
    <property type="entry name" value="Histidine kinase-like ATPase, C-terminal domain"/>
    <property type="match status" value="1"/>
</dbReference>
<sequence length="162" mass="17661">MNPSKKAAGTGRRGARVNQVSLIFDSLSENEAFARMAAAAFIMNMDPTMDELADVKTAVSEAVTNCVIHGYNGGPGKIYMTCRREDDVVTIEIIDHGVGIEDIEKAMEPLYTTRPELERSGMGFAFMEAFMDSLSVQSTPGKGTRIIMEKMIGREAAMDEAL</sequence>
<dbReference type="Pfam" id="PF13581">
    <property type="entry name" value="HATPase_c_2"/>
    <property type="match status" value="1"/>
</dbReference>
<dbReference type="GO" id="GO:0004674">
    <property type="term" value="F:protein serine/threonine kinase activity"/>
    <property type="evidence" value="ECO:0007669"/>
    <property type="project" value="UniProtKB-KW"/>
</dbReference>
<evidence type="ECO:0000256" key="7">
    <source>
        <dbReference type="HAMAP-Rule" id="MF_00637"/>
    </source>
</evidence>
<dbReference type="InterPro" id="IPR050267">
    <property type="entry name" value="Anti-sigma-factor_SerPK"/>
</dbReference>
<dbReference type="GO" id="GO:0030436">
    <property type="term" value="P:asexual sporulation"/>
    <property type="evidence" value="ECO:0007669"/>
    <property type="project" value="UniProtKB-UniRule"/>
</dbReference>
<name>A0A9D1F3K7_9FIRM</name>
<keyword evidence="5 7" id="KW-0067">ATP-binding</keyword>
<dbReference type="HAMAP" id="MF_00637">
    <property type="entry name" value="Anti_sigma_F"/>
    <property type="match status" value="1"/>
</dbReference>
<comment type="function">
    <text evidence="7">Binds to sigma F and blocks its ability to form an RNA polymerase holoenzyme (E-sigma F). Phosphorylates SpoIIAA on a serine residue. This phosphorylation may enable SpoIIAA to act as an anti-anti-sigma factor that counteracts SpoIIAB and thus releases sigma F from inhibition.</text>
</comment>
<dbReference type="PANTHER" id="PTHR35526">
    <property type="entry name" value="ANTI-SIGMA-F FACTOR RSBW-RELATED"/>
    <property type="match status" value="1"/>
</dbReference>
<evidence type="ECO:0000256" key="4">
    <source>
        <dbReference type="ARBA" id="ARBA00022777"/>
    </source>
</evidence>
<feature type="domain" description="Histidine kinase/HSP90-like ATPase" evidence="8">
    <location>
        <begin position="50"/>
        <end position="154"/>
    </location>
</feature>
<evidence type="ECO:0000313" key="10">
    <source>
        <dbReference type="Proteomes" id="UP000823927"/>
    </source>
</evidence>
<dbReference type="InterPro" id="IPR010194">
    <property type="entry name" value="Anti-sigma_F"/>
</dbReference>
<evidence type="ECO:0000256" key="1">
    <source>
        <dbReference type="ARBA" id="ARBA00022527"/>
    </source>
</evidence>
<comment type="catalytic activity">
    <reaction evidence="7">
        <text>L-seryl-[protein] + ATP = O-phospho-L-seryl-[protein] + ADP + H(+)</text>
        <dbReference type="Rhea" id="RHEA:17989"/>
        <dbReference type="Rhea" id="RHEA-COMP:9863"/>
        <dbReference type="Rhea" id="RHEA-COMP:11604"/>
        <dbReference type="ChEBI" id="CHEBI:15378"/>
        <dbReference type="ChEBI" id="CHEBI:29999"/>
        <dbReference type="ChEBI" id="CHEBI:30616"/>
        <dbReference type="ChEBI" id="CHEBI:83421"/>
        <dbReference type="ChEBI" id="CHEBI:456216"/>
        <dbReference type="EC" id="2.7.11.1"/>
    </reaction>
</comment>
<evidence type="ECO:0000313" key="9">
    <source>
        <dbReference type="EMBL" id="HIS46864.1"/>
    </source>
</evidence>
<keyword evidence="3 7" id="KW-0547">Nucleotide-binding</keyword>
<dbReference type="GO" id="GO:0030435">
    <property type="term" value="P:sporulation resulting in formation of a cellular spore"/>
    <property type="evidence" value="ECO:0007669"/>
    <property type="project" value="UniProtKB-KW"/>
</dbReference>
<evidence type="ECO:0000256" key="2">
    <source>
        <dbReference type="ARBA" id="ARBA00022679"/>
    </source>
</evidence>
<comment type="similarity">
    <text evidence="7">Belongs to the anti-sigma-factor family.</text>
</comment>
<dbReference type="EMBL" id="DVIT01000018">
    <property type="protein sequence ID" value="HIS46864.1"/>
    <property type="molecule type" value="Genomic_DNA"/>
</dbReference>
<dbReference type="EC" id="2.7.11.1" evidence="7"/>
<protein>
    <recommendedName>
        <fullName evidence="7">Anti-sigma F factor</fullName>
        <ecNumber evidence="7">2.7.11.1</ecNumber>
    </recommendedName>
    <alternativeName>
        <fullName evidence="7">Stage II sporulation protein AB</fullName>
    </alternativeName>
</protein>
<dbReference type="InterPro" id="IPR036890">
    <property type="entry name" value="HATPase_C_sf"/>
</dbReference>